<protein>
    <submittedName>
        <fullName evidence="1">Uncharacterized protein</fullName>
    </submittedName>
</protein>
<evidence type="ECO:0000313" key="1">
    <source>
        <dbReference type="EMBL" id="KAH3796976.1"/>
    </source>
</evidence>
<reference evidence="1" key="2">
    <citation type="submission" date="2020-11" db="EMBL/GenBank/DDBJ databases">
        <authorList>
            <person name="McCartney M.A."/>
            <person name="Auch B."/>
            <person name="Kono T."/>
            <person name="Mallez S."/>
            <person name="Becker A."/>
            <person name="Gohl D.M."/>
            <person name="Silverstein K.A.T."/>
            <person name="Koren S."/>
            <person name="Bechman K.B."/>
            <person name="Herman A."/>
            <person name="Abrahante J.E."/>
            <person name="Garbe J."/>
        </authorList>
    </citation>
    <scope>NUCLEOTIDE SEQUENCE</scope>
    <source>
        <strain evidence="1">Duluth1</strain>
        <tissue evidence="1">Whole animal</tissue>
    </source>
</reference>
<dbReference type="Proteomes" id="UP000828390">
    <property type="component" value="Unassembled WGS sequence"/>
</dbReference>
<dbReference type="EMBL" id="JAIWYP010000007">
    <property type="protein sequence ID" value="KAH3796976.1"/>
    <property type="molecule type" value="Genomic_DNA"/>
</dbReference>
<accession>A0A9D4FHX3</accession>
<keyword evidence="2" id="KW-1185">Reference proteome</keyword>
<name>A0A9D4FHX3_DREPO</name>
<gene>
    <name evidence="1" type="ORF">DPMN_150552</name>
</gene>
<sequence length="118" mass="12768">MPPQFWTVCLVAASSIELKTPQHPVVDLSFKSNYGVWPNLGVPVAFDNYDVYLGDIGYVDGDVVRRHDLACWSSSSGVTSGTLSASGTKLLELSGGQGPYRKKVYVTMAPAGGYQFYL</sequence>
<reference evidence="1" key="1">
    <citation type="journal article" date="2019" name="bioRxiv">
        <title>The Genome of the Zebra Mussel, Dreissena polymorpha: A Resource for Invasive Species Research.</title>
        <authorList>
            <person name="McCartney M.A."/>
            <person name="Auch B."/>
            <person name="Kono T."/>
            <person name="Mallez S."/>
            <person name="Zhang Y."/>
            <person name="Obille A."/>
            <person name="Becker A."/>
            <person name="Abrahante J.E."/>
            <person name="Garbe J."/>
            <person name="Badalamenti J.P."/>
            <person name="Herman A."/>
            <person name="Mangelson H."/>
            <person name="Liachko I."/>
            <person name="Sullivan S."/>
            <person name="Sone E.D."/>
            <person name="Koren S."/>
            <person name="Silverstein K.A.T."/>
            <person name="Beckman K.B."/>
            <person name="Gohl D.M."/>
        </authorList>
    </citation>
    <scope>NUCLEOTIDE SEQUENCE</scope>
    <source>
        <strain evidence="1">Duluth1</strain>
        <tissue evidence="1">Whole animal</tissue>
    </source>
</reference>
<proteinExistence type="predicted"/>
<dbReference type="AlphaFoldDB" id="A0A9D4FHX3"/>
<evidence type="ECO:0000313" key="2">
    <source>
        <dbReference type="Proteomes" id="UP000828390"/>
    </source>
</evidence>
<comment type="caution">
    <text evidence="1">The sequence shown here is derived from an EMBL/GenBank/DDBJ whole genome shotgun (WGS) entry which is preliminary data.</text>
</comment>
<organism evidence="1 2">
    <name type="scientific">Dreissena polymorpha</name>
    <name type="common">Zebra mussel</name>
    <name type="synonym">Mytilus polymorpha</name>
    <dbReference type="NCBI Taxonomy" id="45954"/>
    <lineage>
        <taxon>Eukaryota</taxon>
        <taxon>Metazoa</taxon>
        <taxon>Spiralia</taxon>
        <taxon>Lophotrochozoa</taxon>
        <taxon>Mollusca</taxon>
        <taxon>Bivalvia</taxon>
        <taxon>Autobranchia</taxon>
        <taxon>Heteroconchia</taxon>
        <taxon>Euheterodonta</taxon>
        <taxon>Imparidentia</taxon>
        <taxon>Neoheterodontei</taxon>
        <taxon>Myida</taxon>
        <taxon>Dreissenoidea</taxon>
        <taxon>Dreissenidae</taxon>
        <taxon>Dreissena</taxon>
    </lineage>
</organism>